<dbReference type="Proteomes" id="UP000289340">
    <property type="component" value="Chromosome 12"/>
</dbReference>
<dbReference type="EMBL" id="QZWG01000012">
    <property type="protein sequence ID" value="RZB75933.1"/>
    <property type="molecule type" value="Genomic_DNA"/>
</dbReference>
<reference evidence="2 3" key="1">
    <citation type="submission" date="2018-09" db="EMBL/GenBank/DDBJ databases">
        <title>A high-quality reference genome of wild soybean provides a powerful tool to mine soybean genomes.</title>
        <authorList>
            <person name="Xie M."/>
            <person name="Chung C.Y.L."/>
            <person name="Li M.-W."/>
            <person name="Wong F.-L."/>
            <person name="Chan T.-F."/>
            <person name="Lam H.-M."/>
        </authorList>
    </citation>
    <scope>NUCLEOTIDE SEQUENCE [LARGE SCALE GENOMIC DNA]</scope>
    <source>
        <strain evidence="3">cv. W05</strain>
        <tissue evidence="2">Hypocotyl of etiolated seedlings</tissue>
    </source>
</reference>
<feature type="domain" description="DUF7271" evidence="1">
    <location>
        <begin position="36"/>
        <end position="111"/>
    </location>
</feature>
<protein>
    <recommendedName>
        <fullName evidence="1">DUF7271 domain-containing protein</fullName>
    </recommendedName>
</protein>
<organism evidence="2 3">
    <name type="scientific">Glycine soja</name>
    <name type="common">Wild soybean</name>
    <dbReference type="NCBI Taxonomy" id="3848"/>
    <lineage>
        <taxon>Eukaryota</taxon>
        <taxon>Viridiplantae</taxon>
        <taxon>Streptophyta</taxon>
        <taxon>Embryophyta</taxon>
        <taxon>Tracheophyta</taxon>
        <taxon>Spermatophyta</taxon>
        <taxon>Magnoliopsida</taxon>
        <taxon>eudicotyledons</taxon>
        <taxon>Gunneridae</taxon>
        <taxon>Pentapetalae</taxon>
        <taxon>rosids</taxon>
        <taxon>fabids</taxon>
        <taxon>Fabales</taxon>
        <taxon>Fabaceae</taxon>
        <taxon>Papilionoideae</taxon>
        <taxon>50 kb inversion clade</taxon>
        <taxon>NPAAA clade</taxon>
        <taxon>indigoferoid/millettioid clade</taxon>
        <taxon>Phaseoleae</taxon>
        <taxon>Glycine</taxon>
        <taxon>Glycine subgen. Soja</taxon>
    </lineage>
</organism>
<keyword evidence="3" id="KW-1185">Reference proteome</keyword>
<evidence type="ECO:0000313" key="3">
    <source>
        <dbReference type="Proteomes" id="UP000289340"/>
    </source>
</evidence>
<proteinExistence type="predicted"/>
<dbReference type="InterPro" id="IPR055695">
    <property type="entry name" value="DUF7271"/>
</dbReference>
<evidence type="ECO:0000313" key="2">
    <source>
        <dbReference type="EMBL" id="RZB75933.1"/>
    </source>
</evidence>
<gene>
    <name evidence="2" type="ORF">D0Y65_034439</name>
</gene>
<evidence type="ECO:0000259" key="1">
    <source>
        <dbReference type="Pfam" id="PF23935"/>
    </source>
</evidence>
<accession>A0A445HQE0</accession>
<comment type="caution">
    <text evidence="2">The sequence shown here is derived from an EMBL/GenBank/DDBJ whole genome shotgun (WGS) entry which is preliminary data.</text>
</comment>
<dbReference type="Pfam" id="PF23935">
    <property type="entry name" value="DUF7271"/>
    <property type="match status" value="1"/>
</dbReference>
<name>A0A445HQE0_GLYSO</name>
<feature type="non-terminal residue" evidence="2">
    <location>
        <position position="161"/>
    </location>
</feature>
<sequence>MQFRATFYNDRDIIKVPFFYHIQCAPEYPEFVHFKYNGAVYQIQTKLHKGKVFFAEGLKEFIKELAIYESIVIHFFAIDHISVFDLHFSPPLEQQTFGRPWMISKQHIWTLEITQSTIDAPHPLNLPSCVTRHLNGCDQHMTILRRLGPPLQWNVIVLDIG</sequence>
<dbReference type="AlphaFoldDB" id="A0A445HQE0"/>